<sequence length="250" mass="28114">MSSSESTDESYLIGAVTPQIFGYQLPTNLQVLKVLFFNTRKCCLKLDQSFQLVIKEVEVFWEKAGIPFKDVRRCIKVITNLYESYRSIQKNRHSQYAASREAQFHVKLKDLFDISHGDAMGTIDDARKAFLTDQRSDKPTKYIGDIDQDTINVELTGLVRNTSREIVSNESVMHREEVGLDVVCAESDVASHVCVVATKEIGTQTCDAISSAIADDNNLSFLRSSKPHGDDYSTDQLAGEIYLVLPLTFR</sequence>
<dbReference type="EMBL" id="CM056742">
    <property type="protein sequence ID" value="KAJ8678361.1"/>
    <property type="molecule type" value="Genomic_DNA"/>
</dbReference>
<evidence type="ECO:0000313" key="1">
    <source>
        <dbReference type="EMBL" id="KAJ8678361.1"/>
    </source>
</evidence>
<keyword evidence="2" id="KW-1185">Reference proteome</keyword>
<dbReference type="Proteomes" id="UP001239111">
    <property type="component" value="Chromosome 2"/>
</dbReference>
<protein>
    <submittedName>
        <fullName evidence="1">Uncharacterized protein</fullName>
    </submittedName>
</protein>
<organism evidence="1 2">
    <name type="scientific">Eretmocerus hayati</name>
    <dbReference type="NCBI Taxonomy" id="131215"/>
    <lineage>
        <taxon>Eukaryota</taxon>
        <taxon>Metazoa</taxon>
        <taxon>Ecdysozoa</taxon>
        <taxon>Arthropoda</taxon>
        <taxon>Hexapoda</taxon>
        <taxon>Insecta</taxon>
        <taxon>Pterygota</taxon>
        <taxon>Neoptera</taxon>
        <taxon>Endopterygota</taxon>
        <taxon>Hymenoptera</taxon>
        <taxon>Apocrita</taxon>
        <taxon>Proctotrupomorpha</taxon>
        <taxon>Chalcidoidea</taxon>
        <taxon>Aphelinidae</taxon>
        <taxon>Aphelininae</taxon>
        <taxon>Eretmocerus</taxon>
    </lineage>
</organism>
<evidence type="ECO:0000313" key="2">
    <source>
        <dbReference type="Proteomes" id="UP001239111"/>
    </source>
</evidence>
<accession>A0ACC2P5P8</accession>
<proteinExistence type="predicted"/>
<name>A0ACC2P5P8_9HYME</name>
<comment type="caution">
    <text evidence="1">The sequence shown here is derived from an EMBL/GenBank/DDBJ whole genome shotgun (WGS) entry which is preliminary data.</text>
</comment>
<gene>
    <name evidence="1" type="ORF">QAD02_014148</name>
</gene>
<reference evidence="1" key="1">
    <citation type="submission" date="2023-04" db="EMBL/GenBank/DDBJ databases">
        <title>A chromosome-level genome assembly of the parasitoid wasp Eretmocerus hayati.</title>
        <authorList>
            <person name="Zhong Y."/>
            <person name="Liu S."/>
            <person name="Liu Y."/>
        </authorList>
    </citation>
    <scope>NUCLEOTIDE SEQUENCE</scope>
    <source>
        <strain evidence="1">ZJU_SS_LIU_2023</strain>
    </source>
</reference>